<dbReference type="SUPFAM" id="SSF54285">
    <property type="entry name" value="MoaD/ThiS"/>
    <property type="match status" value="1"/>
</dbReference>
<keyword evidence="3" id="KW-1185">Reference proteome</keyword>
<evidence type="ECO:0000313" key="4">
    <source>
        <dbReference type="Proteomes" id="UP000325030"/>
    </source>
</evidence>
<evidence type="ECO:0000313" key="2">
    <source>
        <dbReference type="EMBL" id="BBG26899.1"/>
    </source>
</evidence>
<protein>
    <recommendedName>
        <fullName evidence="5">Small archaeal modifier protein 2</fullName>
    </recommendedName>
</protein>
<reference evidence="1 3" key="2">
    <citation type="journal article" date="2020" name="Int. J. Syst. Evol. Microbiol.">
        <title>Sulfuracidifex tepidarius gen. nov., sp. nov. and transfer of Sulfolobus metallicus Huber and Stetter 1992 to the genus Sulfuracidifex as Sulfuracidifex metallicus comb. nov.</title>
        <authorList>
            <person name="Itoh T."/>
            <person name="Miura T."/>
            <person name="Sakai H.D."/>
            <person name="Kato S."/>
            <person name="Ohkuma M."/>
            <person name="Takashina T."/>
        </authorList>
    </citation>
    <scope>NUCLEOTIDE SEQUENCE [LARGE SCALE GENOMIC DNA]</scope>
    <source>
        <strain evidence="1 3">IC-006</strain>
        <strain evidence="2">IC-007</strain>
    </source>
</reference>
<dbReference type="Pfam" id="PF21965">
    <property type="entry name" value="SAMP2"/>
    <property type="match status" value="1"/>
</dbReference>
<dbReference type="EMBL" id="AP018929">
    <property type="protein sequence ID" value="BBG24142.1"/>
    <property type="molecule type" value="Genomic_DNA"/>
</dbReference>
<dbReference type="AlphaFoldDB" id="A0A510DV88"/>
<name>A0A510DV88_9CREN</name>
<dbReference type="STRING" id="1294262.GCA_001316085_00612"/>
<organism evidence="1 3">
    <name type="scientific">Sulfuracidifex tepidarius</name>
    <dbReference type="NCBI Taxonomy" id="1294262"/>
    <lineage>
        <taxon>Archaea</taxon>
        <taxon>Thermoproteota</taxon>
        <taxon>Thermoprotei</taxon>
        <taxon>Sulfolobales</taxon>
        <taxon>Sulfolobaceae</taxon>
        <taxon>Sulfuracidifex</taxon>
    </lineage>
</organism>
<sequence length="68" mass="7414">MKVTVNLIKESKVVEVEVDEGSTIRDLLKKIGYTPQGSVVLRGNTPVPEDERVRSNETLTVFLVATGG</sequence>
<dbReference type="Proteomes" id="UP000322983">
    <property type="component" value="Chromosome"/>
</dbReference>
<accession>A0A510DV88</accession>
<accession>A0A510E318</accession>
<dbReference type="GeneID" id="41717760"/>
<dbReference type="InterPro" id="IPR053833">
    <property type="entry name" value="SAMP2"/>
</dbReference>
<dbReference type="InterPro" id="IPR016155">
    <property type="entry name" value="Mopterin_synth/thiamin_S_b"/>
</dbReference>
<dbReference type="InterPro" id="IPR012675">
    <property type="entry name" value="Beta-grasp_dom_sf"/>
</dbReference>
<proteinExistence type="predicted"/>
<gene>
    <name evidence="1" type="ORF">IC006_1445</name>
    <name evidence="2" type="ORF">IC007_1422</name>
</gene>
<dbReference type="EMBL" id="AP018930">
    <property type="protein sequence ID" value="BBG26899.1"/>
    <property type="molecule type" value="Genomic_DNA"/>
</dbReference>
<reference evidence="4" key="1">
    <citation type="submission" date="2018-09" db="EMBL/GenBank/DDBJ databases">
        <title>Complete Genome Sequencing of Sulfolobus sp. JCM 16834.</title>
        <authorList>
            <person name="Kato S."/>
            <person name="Itoh T."/>
            <person name="Ohkuma M."/>
        </authorList>
    </citation>
    <scope>NUCLEOTIDE SEQUENCE [LARGE SCALE GENOMIC DNA]</scope>
    <source>
        <strain evidence="4">IC-007</strain>
    </source>
</reference>
<evidence type="ECO:0008006" key="5">
    <source>
        <dbReference type="Google" id="ProtNLM"/>
    </source>
</evidence>
<evidence type="ECO:0000313" key="1">
    <source>
        <dbReference type="EMBL" id="BBG24142.1"/>
    </source>
</evidence>
<dbReference type="Gene3D" id="3.10.20.30">
    <property type="match status" value="1"/>
</dbReference>
<dbReference type="OrthoDB" id="39964at2157"/>
<evidence type="ECO:0000313" key="3">
    <source>
        <dbReference type="Proteomes" id="UP000322983"/>
    </source>
</evidence>
<dbReference type="KEGG" id="step:IC006_1445"/>
<dbReference type="Proteomes" id="UP000325030">
    <property type="component" value="Chromosome"/>
</dbReference>
<dbReference type="RefSeq" id="WP_054845155.1">
    <property type="nucleotide sequence ID" value="NZ_AP018929.1"/>
</dbReference>